<evidence type="ECO:0000256" key="6">
    <source>
        <dbReference type="SAM" id="Phobius"/>
    </source>
</evidence>
<evidence type="ECO:0000256" key="4">
    <source>
        <dbReference type="ARBA" id="ARBA00023136"/>
    </source>
</evidence>
<dbReference type="InParanoid" id="A0A067M4Z1"/>
<reference evidence="8" key="1">
    <citation type="journal article" date="2014" name="Proc. Natl. Acad. Sci. U.S.A.">
        <title>Extensive sampling of basidiomycete genomes demonstrates inadequacy of the white-rot/brown-rot paradigm for wood decay fungi.</title>
        <authorList>
            <person name="Riley R."/>
            <person name="Salamov A.A."/>
            <person name="Brown D.W."/>
            <person name="Nagy L.G."/>
            <person name="Floudas D."/>
            <person name="Held B.W."/>
            <person name="Levasseur A."/>
            <person name="Lombard V."/>
            <person name="Morin E."/>
            <person name="Otillar R."/>
            <person name="Lindquist E.A."/>
            <person name="Sun H."/>
            <person name="LaButti K.M."/>
            <person name="Schmutz J."/>
            <person name="Jabbour D."/>
            <person name="Luo H."/>
            <person name="Baker S.E."/>
            <person name="Pisabarro A.G."/>
            <person name="Walton J.D."/>
            <person name="Blanchette R.A."/>
            <person name="Henrissat B."/>
            <person name="Martin F."/>
            <person name="Cullen D."/>
            <person name="Hibbett D.S."/>
            <person name="Grigoriev I.V."/>
        </authorList>
    </citation>
    <scope>NUCLEOTIDE SEQUENCE [LARGE SCALE GENOMIC DNA]</scope>
    <source>
        <strain evidence="8">FD-172 SS1</strain>
    </source>
</reference>
<dbReference type="HOGENOM" id="CLU_012923_4_1_1"/>
<evidence type="ECO:0000256" key="3">
    <source>
        <dbReference type="ARBA" id="ARBA00022989"/>
    </source>
</evidence>
<keyword evidence="8" id="KW-1185">Reference proteome</keyword>
<dbReference type="Proteomes" id="UP000027195">
    <property type="component" value="Unassembled WGS sequence"/>
</dbReference>
<feature type="transmembrane region" description="Helical" evidence="6">
    <location>
        <begin position="99"/>
        <end position="117"/>
    </location>
</feature>
<feature type="transmembrane region" description="Helical" evidence="6">
    <location>
        <begin position="66"/>
        <end position="87"/>
    </location>
</feature>
<proteinExistence type="predicted"/>
<keyword evidence="4 6" id="KW-0472">Membrane</keyword>
<dbReference type="Pfam" id="PF03619">
    <property type="entry name" value="Solute_trans_a"/>
    <property type="match status" value="1"/>
</dbReference>
<feature type="transmembrane region" description="Helical" evidence="6">
    <location>
        <begin position="30"/>
        <end position="54"/>
    </location>
</feature>
<evidence type="ECO:0000256" key="2">
    <source>
        <dbReference type="ARBA" id="ARBA00022692"/>
    </source>
</evidence>
<comment type="subcellular location">
    <subcellularLocation>
        <location evidence="1">Membrane</location>
        <topology evidence="1">Multi-pass membrane protein</topology>
    </subcellularLocation>
</comment>
<keyword evidence="3 6" id="KW-1133">Transmembrane helix</keyword>
<evidence type="ECO:0000313" key="7">
    <source>
        <dbReference type="EMBL" id="KDQ10634.1"/>
    </source>
</evidence>
<feature type="transmembrane region" description="Helical" evidence="6">
    <location>
        <begin position="193"/>
        <end position="216"/>
    </location>
</feature>
<evidence type="ECO:0000313" key="8">
    <source>
        <dbReference type="Proteomes" id="UP000027195"/>
    </source>
</evidence>
<feature type="compositionally biased region" description="Basic and acidic residues" evidence="5">
    <location>
        <begin position="800"/>
        <end position="810"/>
    </location>
</feature>
<evidence type="ECO:0000256" key="1">
    <source>
        <dbReference type="ARBA" id="ARBA00004141"/>
    </source>
</evidence>
<dbReference type="SMART" id="SM01417">
    <property type="entry name" value="Solute_trans_a"/>
    <property type="match status" value="1"/>
</dbReference>
<protein>
    <recommendedName>
        <fullName evidence="9">DUF300-domain-containing protein</fullName>
    </recommendedName>
</protein>
<accession>A0A067M4Z1</accession>
<dbReference type="STRING" id="930990.A0A067M4Z1"/>
<feature type="region of interest" description="Disordered" evidence="5">
    <location>
        <begin position="612"/>
        <end position="860"/>
    </location>
</feature>
<dbReference type="OrthoDB" id="5348404at2759"/>
<name>A0A067M4Z1_BOTB1</name>
<feature type="compositionally biased region" description="Basic and acidic residues" evidence="5">
    <location>
        <begin position="585"/>
        <end position="599"/>
    </location>
</feature>
<dbReference type="InterPro" id="IPR005178">
    <property type="entry name" value="Ostalpha/TMEM184C"/>
</dbReference>
<organism evidence="7 8">
    <name type="scientific">Botryobasidium botryosum (strain FD-172 SS1)</name>
    <dbReference type="NCBI Taxonomy" id="930990"/>
    <lineage>
        <taxon>Eukaryota</taxon>
        <taxon>Fungi</taxon>
        <taxon>Dikarya</taxon>
        <taxon>Basidiomycota</taxon>
        <taxon>Agaricomycotina</taxon>
        <taxon>Agaricomycetes</taxon>
        <taxon>Cantharellales</taxon>
        <taxon>Botryobasidiaceae</taxon>
        <taxon>Botryobasidium</taxon>
    </lineage>
</organism>
<feature type="compositionally biased region" description="Basic and acidic residues" evidence="5">
    <location>
        <begin position="680"/>
        <end position="729"/>
    </location>
</feature>
<dbReference type="AlphaFoldDB" id="A0A067M4Z1"/>
<feature type="transmembrane region" description="Helical" evidence="6">
    <location>
        <begin position="160"/>
        <end position="181"/>
    </location>
</feature>
<feature type="region of interest" description="Disordered" evidence="5">
    <location>
        <begin position="532"/>
        <end position="599"/>
    </location>
</feature>
<dbReference type="PANTHER" id="PTHR23423">
    <property type="entry name" value="ORGANIC SOLUTE TRANSPORTER-RELATED"/>
    <property type="match status" value="1"/>
</dbReference>
<keyword evidence="2 6" id="KW-0812">Transmembrane</keyword>
<dbReference type="GO" id="GO:0016020">
    <property type="term" value="C:membrane"/>
    <property type="evidence" value="ECO:0007669"/>
    <property type="project" value="UniProtKB-SubCell"/>
</dbReference>
<gene>
    <name evidence="7" type="ORF">BOTBODRAFT_486843</name>
</gene>
<feature type="transmembrane region" description="Helical" evidence="6">
    <location>
        <begin position="237"/>
        <end position="258"/>
    </location>
</feature>
<dbReference type="FunCoup" id="A0A067M4Z1">
    <property type="interactions" value="155"/>
</dbReference>
<sequence>MMAPSTLNAAAGHTALETFGSGSGSSLNDTVLSCAALFTIIATVVSGLGIYLQLKNYRKPRLQRMVVRIMIMVPIYAIASLISLFSLEAAFVIDAIRDIYEAFVIYCFFNLLLAYLGGERSLLILLYGRQPLPHVFPVTIFKREFDPSDPFTFLFLKRGILQYVQVKPILAAITLILKATGTFHEGDLSVTSGYLWISLVYNISICTALYCLANFWRCVSADIKPFRPMPKFLCVKGILFFSFWQAIGISILVAMGFIKKVGPYTDAEHISLALTDTLICFEMPFFAFAHWFAFSHKDYIDPDVQYAARMPFYYACRDAFGYVDVLQDSRETFKGAVSYRTFEPAEGGMHQGLGRDARIRAGLRYAKGGKQKYWLPVPPDDREPDSGPVHAIRHIADERYNAQHGYAPLADEQARHVVHDTDSDSEDSGEGGGRLALEFDAPEEMEDAMYAESRKYLFGDYHYPAIDVSGEAARRKMWEEEERILTDQRAAAFAPGMQGNVNARLLASPPPAGYGAASGRGGVKVLVTDADADEEHQDKKGKGRTGVYGAWAERDNQDGGAWARSREEGGPSPHVTPRSAVVDMSPDHDGGGNHAHLEGGTRLGYARSATKLGVPSVHSARSSRRSTPQVSPAGSKPGTPRGTPRISPPLPSRTPSRPSSAAGSHDARRSPASPQNPHYARPDAVDLVVEDKQATEDDMVRERKKGEPAVRQLEKQIVYRREYIPEDSQHGPGGVVTEVVEEKKGKKKQQQGGGRSGEGPTPPGGAPSHSSRRSDARSANNTRVNVDARVDVQEGGTRVDVTKEEEREAGSDSDSEISTRETKVHIATAATPPVHAQVDFSRPDPFRPGVALDDEPNPWA</sequence>
<evidence type="ECO:0000256" key="5">
    <source>
        <dbReference type="SAM" id="MobiDB-lite"/>
    </source>
</evidence>
<dbReference type="EMBL" id="KL198065">
    <property type="protein sequence ID" value="KDQ10634.1"/>
    <property type="molecule type" value="Genomic_DNA"/>
</dbReference>
<evidence type="ECO:0008006" key="9">
    <source>
        <dbReference type="Google" id="ProtNLM"/>
    </source>
</evidence>